<keyword evidence="1" id="KW-0472">Membrane</keyword>
<dbReference type="Proteomes" id="UP001163046">
    <property type="component" value="Unassembled WGS sequence"/>
</dbReference>
<proteinExistence type="predicted"/>
<evidence type="ECO:0000256" key="1">
    <source>
        <dbReference type="SAM" id="Phobius"/>
    </source>
</evidence>
<evidence type="ECO:0000313" key="4">
    <source>
        <dbReference type="EMBL" id="KAJ7394888.1"/>
    </source>
</evidence>
<dbReference type="OrthoDB" id="5970528at2759"/>
<name>A0A9X0DDM7_9CNID</name>
<evidence type="ECO:0000313" key="5">
    <source>
        <dbReference type="Proteomes" id="UP001163046"/>
    </source>
</evidence>
<dbReference type="InterPro" id="IPR043159">
    <property type="entry name" value="Lectin_gal-bd_sf"/>
</dbReference>
<feature type="domain" description="SUEL-type lectin" evidence="3">
    <location>
        <begin position="44"/>
        <end position="147"/>
    </location>
</feature>
<dbReference type="Gene3D" id="2.60.120.740">
    <property type="match status" value="1"/>
</dbReference>
<comment type="caution">
    <text evidence="4">The sequence shown here is derived from an EMBL/GenBank/DDBJ whole genome shotgun (WGS) entry which is preliminary data.</text>
</comment>
<sequence>MIIFSSFAVLAKISLVILVLKLTISVNNGEVRVMDVGRVHSKVICQGTTIKLKCDNSSLAMVIYSATYGRVEDGRTVCPFRKENVGQSVILANDTDDDSECPEMNVTSQLMKLCDKKRRCSITVNDTYFGKHCKGIYKFLKVIYACGVLNITIEVNGTNYTLPNRTLPTTVRPSILTTIRKPGPSLKAASSAAGPVVMEQARPEVVMGVAGSLYLWFLHMKENSSTYLTVFLLSALGAAIIMVAVVAGFLTLHKKKEFIKLDIMHKPKRYIALPKDTKATNQNGHVPGKGEKLPYADDALDGIMIQKGPEVVFTAHDVNNHVPKEFNIDRYSGMENGTVKKDDGSGIHVNPMFNSGNSNKIPSFVSNPNPVNPSGNEMVFQCSVDSISKPHPK</sequence>
<dbReference type="PROSITE" id="PS50228">
    <property type="entry name" value="SUEL_LECTIN"/>
    <property type="match status" value="1"/>
</dbReference>
<protein>
    <submittedName>
        <fullName evidence="4">Eva-1</fullName>
    </submittedName>
</protein>
<feature type="transmembrane region" description="Helical" evidence="1">
    <location>
        <begin position="227"/>
        <end position="252"/>
    </location>
</feature>
<dbReference type="Pfam" id="PF02140">
    <property type="entry name" value="SUEL_Lectin"/>
    <property type="match status" value="1"/>
</dbReference>
<evidence type="ECO:0000256" key="2">
    <source>
        <dbReference type="SAM" id="SignalP"/>
    </source>
</evidence>
<dbReference type="PANTHER" id="PTHR46780">
    <property type="entry name" value="PROTEIN EVA-1"/>
    <property type="match status" value="1"/>
</dbReference>
<dbReference type="EMBL" id="MU825396">
    <property type="protein sequence ID" value="KAJ7394888.1"/>
    <property type="molecule type" value="Genomic_DNA"/>
</dbReference>
<reference evidence="4" key="1">
    <citation type="submission" date="2023-01" db="EMBL/GenBank/DDBJ databases">
        <title>Genome assembly of the deep-sea coral Lophelia pertusa.</title>
        <authorList>
            <person name="Herrera S."/>
            <person name="Cordes E."/>
        </authorList>
    </citation>
    <scope>NUCLEOTIDE SEQUENCE</scope>
    <source>
        <strain evidence="4">USNM1676648</strain>
        <tissue evidence="4">Polyp</tissue>
    </source>
</reference>
<gene>
    <name evidence="4" type="primary">EVA1A_2</name>
    <name evidence="4" type="ORF">OS493_000725</name>
</gene>
<organism evidence="4 5">
    <name type="scientific">Desmophyllum pertusum</name>
    <dbReference type="NCBI Taxonomy" id="174260"/>
    <lineage>
        <taxon>Eukaryota</taxon>
        <taxon>Metazoa</taxon>
        <taxon>Cnidaria</taxon>
        <taxon>Anthozoa</taxon>
        <taxon>Hexacorallia</taxon>
        <taxon>Scleractinia</taxon>
        <taxon>Caryophylliina</taxon>
        <taxon>Caryophylliidae</taxon>
        <taxon>Desmophyllum</taxon>
    </lineage>
</organism>
<dbReference type="GO" id="GO:0030246">
    <property type="term" value="F:carbohydrate binding"/>
    <property type="evidence" value="ECO:0007669"/>
    <property type="project" value="InterPro"/>
</dbReference>
<dbReference type="CDD" id="cd22829">
    <property type="entry name" value="Gal_Rha_Lectin_EVA1_EVA1C_rpt2"/>
    <property type="match status" value="1"/>
</dbReference>
<keyword evidence="2" id="KW-0732">Signal</keyword>
<evidence type="ECO:0000259" key="3">
    <source>
        <dbReference type="PROSITE" id="PS50228"/>
    </source>
</evidence>
<dbReference type="InterPro" id="IPR000922">
    <property type="entry name" value="Lectin_gal-bd_dom"/>
</dbReference>
<feature type="signal peptide" evidence="2">
    <location>
        <begin position="1"/>
        <end position="29"/>
    </location>
</feature>
<accession>A0A9X0DDM7</accession>
<keyword evidence="1" id="KW-1133">Transmembrane helix</keyword>
<feature type="chain" id="PRO_5040846814" evidence="2">
    <location>
        <begin position="30"/>
        <end position="393"/>
    </location>
</feature>
<keyword evidence="1" id="KW-0812">Transmembrane</keyword>
<dbReference type="AlphaFoldDB" id="A0A9X0DDM7"/>
<keyword evidence="5" id="KW-1185">Reference proteome</keyword>